<comment type="subcellular location">
    <subcellularLocation>
        <location evidence="1">Membrane</location>
    </subcellularLocation>
</comment>
<dbReference type="Proteomes" id="UP000694389">
    <property type="component" value="Unassembled WGS sequence"/>
</dbReference>
<feature type="domain" description="Ig-like" evidence="6">
    <location>
        <begin position="120"/>
        <end position="191"/>
    </location>
</feature>
<evidence type="ECO:0000313" key="7">
    <source>
        <dbReference type="Ensembl" id="ENSDLAP00005046571.2"/>
    </source>
</evidence>
<keyword evidence="4" id="KW-0325">Glycoprotein</keyword>
<keyword evidence="2 5" id="KW-0732">Signal</keyword>
<keyword evidence="8" id="KW-1185">Reference proteome</keyword>
<protein>
    <recommendedName>
        <fullName evidence="6">Ig-like domain-containing protein</fullName>
    </recommendedName>
</protein>
<dbReference type="PROSITE" id="PS50835">
    <property type="entry name" value="IG_LIKE"/>
    <property type="match status" value="1"/>
</dbReference>
<dbReference type="InterPro" id="IPR036179">
    <property type="entry name" value="Ig-like_dom_sf"/>
</dbReference>
<dbReference type="AlphaFoldDB" id="A0A8C4HR14"/>
<evidence type="ECO:0000256" key="1">
    <source>
        <dbReference type="ARBA" id="ARBA00004370"/>
    </source>
</evidence>
<sequence length="243" mass="27573">MEKQSGFWFLTVGLLAVLNSALAEVRYVAVGGNVDLRPPFTGVITNILWKHNGNLLAEWAKGEADLTYFIPFQGHTTLDITSGRLEVRNMNITHTGLYTVDINNKVQDQRYDVKVIEEVPKPSIIIKPLTCSSASTNCTLTCGEETKKAEPVTYSWKRDNEEWLQSMKEKDMLIIKTEIAYVKTFTCRMKNPVSEKENWPCLVIFHEYELCSNDAGLKRSRKYARMTLSFLPAAVAMLKQRAA</sequence>
<dbReference type="GeneTree" id="ENSGT00610000086518"/>
<dbReference type="GO" id="GO:0016020">
    <property type="term" value="C:membrane"/>
    <property type="evidence" value="ECO:0007669"/>
    <property type="project" value="UniProtKB-SubCell"/>
</dbReference>
<accession>A0A8C4HR14</accession>
<dbReference type="InterPro" id="IPR007110">
    <property type="entry name" value="Ig-like_dom"/>
</dbReference>
<name>A0A8C4HR14_DICLA</name>
<keyword evidence="3" id="KW-0472">Membrane</keyword>
<dbReference type="PANTHER" id="PTHR12080:SF125">
    <property type="entry name" value="CD48 ANTIGEN-LIKE"/>
    <property type="match status" value="1"/>
</dbReference>
<evidence type="ECO:0000259" key="6">
    <source>
        <dbReference type="PROSITE" id="PS50835"/>
    </source>
</evidence>
<dbReference type="PANTHER" id="PTHR12080">
    <property type="entry name" value="SIGNALING LYMPHOCYTIC ACTIVATION MOLECULE"/>
    <property type="match status" value="1"/>
</dbReference>
<dbReference type="Gene3D" id="2.60.40.10">
    <property type="entry name" value="Immunoglobulins"/>
    <property type="match status" value="2"/>
</dbReference>
<feature type="chain" id="PRO_5035767483" description="Ig-like domain-containing protein" evidence="5">
    <location>
        <begin position="24"/>
        <end position="243"/>
    </location>
</feature>
<evidence type="ECO:0000256" key="2">
    <source>
        <dbReference type="ARBA" id="ARBA00022729"/>
    </source>
</evidence>
<organism evidence="7 8">
    <name type="scientific">Dicentrarchus labrax</name>
    <name type="common">European seabass</name>
    <name type="synonym">Morone labrax</name>
    <dbReference type="NCBI Taxonomy" id="13489"/>
    <lineage>
        <taxon>Eukaryota</taxon>
        <taxon>Metazoa</taxon>
        <taxon>Chordata</taxon>
        <taxon>Craniata</taxon>
        <taxon>Vertebrata</taxon>
        <taxon>Euteleostomi</taxon>
        <taxon>Actinopterygii</taxon>
        <taxon>Neopterygii</taxon>
        <taxon>Teleostei</taxon>
        <taxon>Neoteleostei</taxon>
        <taxon>Acanthomorphata</taxon>
        <taxon>Eupercaria</taxon>
        <taxon>Moronidae</taxon>
        <taxon>Dicentrarchus</taxon>
    </lineage>
</organism>
<dbReference type="SUPFAM" id="SSF48726">
    <property type="entry name" value="Immunoglobulin"/>
    <property type="match status" value="2"/>
</dbReference>
<evidence type="ECO:0000256" key="5">
    <source>
        <dbReference type="SAM" id="SignalP"/>
    </source>
</evidence>
<evidence type="ECO:0000256" key="3">
    <source>
        <dbReference type="ARBA" id="ARBA00023136"/>
    </source>
</evidence>
<dbReference type="Ensembl" id="ENSDLAT00005049686.2">
    <property type="protein sequence ID" value="ENSDLAP00005046571.2"/>
    <property type="gene ID" value="ENSDLAG00005020593.2"/>
</dbReference>
<evidence type="ECO:0000256" key="4">
    <source>
        <dbReference type="ARBA" id="ARBA00023180"/>
    </source>
</evidence>
<proteinExistence type="predicted"/>
<evidence type="ECO:0000313" key="8">
    <source>
        <dbReference type="Proteomes" id="UP000694389"/>
    </source>
</evidence>
<reference evidence="7" key="1">
    <citation type="submission" date="2025-08" db="UniProtKB">
        <authorList>
            <consortium name="Ensembl"/>
        </authorList>
    </citation>
    <scope>IDENTIFICATION</scope>
</reference>
<dbReference type="InterPro" id="IPR015631">
    <property type="entry name" value="CD2/SLAM_rcpt"/>
</dbReference>
<reference evidence="7" key="2">
    <citation type="submission" date="2025-09" db="UniProtKB">
        <authorList>
            <consortium name="Ensembl"/>
        </authorList>
    </citation>
    <scope>IDENTIFICATION</scope>
</reference>
<dbReference type="InterPro" id="IPR013783">
    <property type="entry name" value="Ig-like_fold"/>
</dbReference>
<feature type="signal peptide" evidence="5">
    <location>
        <begin position="1"/>
        <end position="23"/>
    </location>
</feature>